<dbReference type="PANTHER" id="PTHR31807:SF57">
    <property type="entry name" value="QWRF FAMILY-RELATED"/>
    <property type="match status" value="1"/>
</dbReference>
<organism evidence="3 4">
    <name type="scientific">Tagetes erecta</name>
    <name type="common">African marigold</name>
    <dbReference type="NCBI Taxonomy" id="13708"/>
    <lineage>
        <taxon>Eukaryota</taxon>
        <taxon>Viridiplantae</taxon>
        <taxon>Streptophyta</taxon>
        <taxon>Embryophyta</taxon>
        <taxon>Tracheophyta</taxon>
        <taxon>Spermatophyta</taxon>
        <taxon>Magnoliopsida</taxon>
        <taxon>eudicotyledons</taxon>
        <taxon>Gunneridae</taxon>
        <taxon>Pentapetalae</taxon>
        <taxon>asterids</taxon>
        <taxon>campanulids</taxon>
        <taxon>Asterales</taxon>
        <taxon>Asteraceae</taxon>
        <taxon>Asteroideae</taxon>
        <taxon>Heliantheae alliance</taxon>
        <taxon>Tageteae</taxon>
        <taxon>Tagetes</taxon>
    </lineage>
</organism>
<dbReference type="GO" id="GO:0005737">
    <property type="term" value="C:cytoplasm"/>
    <property type="evidence" value="ECO:0007669"/>
    <property type="project" value="TreeGrafter"/>
</dbReference>
<dbReference type="Proteomes" id="UP001229421">
    <property type="component" value="Unassembled WGS sequence"/>
</dbReference>
<evidence type="ECO:0000313" key="4">
    <source>
        <dbReference type="Proteomes" id="UP001229421"/>
    </source>
</evidence>
<reference evidence="3" key="1">
    <citation type="journal article" date="2023" name="bioRxiv">
        <title>Improved chromosome-level genome assembly for marigold (Tagetes erecta).</title>
        <authorList>
            <person name="Jiang F."/>
            <person name="Yuan L."/>
            <person name="Wang S."/>
            <person name="Wang H."/>
            <person name="Xu D."/>
            <person name="Wang A."/>
            <person name="Fan W."/>
        </authorList>
    </citation>
    <scope>NUCLEOTIDE SEQUENCE</scope>
    <source>
        <strain evidence="3">WSJ</strain>
        <tissue evidence="3">Leaf</tissue>
    </source>
</reference>
<dbReference type="EMBL" id="JAUHHV010000003">
    <property type="protein sequence ID" value="KAK1430446.1"/>
    <property type="molecule type" value="Genomic_DNA"/>
</dbReference>
<evidence type="ECO:0000256" key="2">
    <source>
        <dbReference type="SAM" id="MobiDB-lite"/>
    </source>
</evidence>
<accession>A0AAD8L0E3</accession>
<gene>
    <name evidence="3" type="ORF">QVD17_13172</name>
</gene>
<feature type="compositionally biased region" description="Basic and acidic residues" evidence="2">
    <location>
        <begin position="1"/>
        <end position="10"/>
    </location>
</feature>
<name>A0AAD8L0E3_TARER</name>
<dbReference type="GO" id="GO:0008017">
    <property type="term" value="F:microtubule binding"/>
    <property type="evidence" value="ECO:0007669"/>
    <property type="project" value="TreeGrafter"/>
</dbReference>
<comment type="similarity">
    <text evidence="1">Belongs to the QWRF family.</text>
</comment>
<dbReference type="AlphaFoldDB" id="A0AAD8L0E3"/>
<keyword evidence="4" id="KW-1185">Reference proteome</keyword>
<evidence type="ECO:0000256" key="1">
    <source>
        <dbReference type="ARBA" id="ARBA00010016"/>
    </source>
</evidence>
<dbReference type="GO" id="GO:0005880">
    <property type="term" value="C:nuclear microtubule"/>
    <property type="evidence" value="ECO:0007669"/>
    <property type="project" value="TreeGrafter"/>
</dbReference>
<feature type="region of interest" description="Disordered" evidence="2">
    <location>
        <begin position="150"/>
        <end position="180"/>
    </location>
</feature>
<protein>
    <submittedName>
        <fullName evidence="3">Uncharacterized protein</fullName>
    </submittedName>
</protein>
<dbReference type="Pfam" id="PF04484">
    <property type="entry name" value="QWRF"/>
    <property type="match status" value="1"/>
</dbReference>
<sequence>MDVHESEKPKPALNAAENNDGTNRRGKSRSYFPLSRAVHAVHSVEYVAKKTIDNRFTNSIWNSIKTTSSASAPSDHKRENHSHETISRDTLQPSLNVEDEQTNLQGTNVNTEGSNVIDQLENLNSLHGSDDCITGSVVVEPVSPSHASLAATKGVKHSQTARGTSPVPARGVSPTPNTSVVPRAKDVNPATVKPYKSSARRHSFFSATNILSAFTKIADTRKEKQVANLKDVAQQLELLYNIQVQWQFANASAEAALDLQRATAEKSLYDMWRAILELRDSLASKKIDISLLTLQLKLYAVLYRQMAYIDEWASIQKEHETALVATTSDLQARSLSLPLTGGITADIKGLQLIIFSTIQVLKAIISCIQSTLSKLDKTHFLASELANLVLHERALLDECEIFLASAAPLHIEECSLRSYLLQCSRTSMNE</sequence>
<dbReference type="GO" id="GO:0051225">
    <property type="term" value="P:spindle assembly"/>
    <property type="evidence" value="ECO:0007669"/>
    <property type="project" value="TreeGrafter"/>
</dbReference>
<dbReference type="InterPro" id="IPR007573">
    <property type="entry name" value="QWRF"/>
</dbReference>
<comment type="caution">
    <text evidence="3">The sequence shown here is derived from an EMBL/GenBank/DDBJ whole genome shotgun (WGS) entry which is preliminary data.</text>
</comment>
<dbReference type="PANTHER" id="PTHR31807">
    <property type="entry name" value="AUGMIN FAMILY MEMBER"/>
    <property type="match status" value="1"/>
</dbReference>
<evidence type="ECO:0000313" key="3">
    <source>
        <dbReference type="EMBL" id="KAK1430446.1"/>
    </source>
</evidence>
<proteinExistence type="inferred from homology"/>
<feature type="region of interest" description="Disordered" evidence="2">
    <location>
        <begin position="66"/>
        <end position="91"/>
    </location>
</feature>
<feature type="compositionally biased region" description="Basic and acidic residues" evidence="2">
    <location>
        <begin position="74"/>
        <end position="87"/>
    </location>
</feature>
<feature type="region of interest" description="Disordered" evidence="2">
    <location>
        <begin position="1"/>
        <end position="28"/>
    </location>
</feature>